<proteinExistence type="predicted"/>
<feature type="non-terminal residue" evidence="1">
    <location>
        <position position="76"/>
    </location>
</feature>
<dbReference type="EMBL" id="CP045897">
    <property type="protein sequence ID" value="QQP51494.1"/>
    <property type="molecule type" value="Genomic_DNA"/>
</dbReference>
<gene>
    <name evidence="1" type="ORF">FKW44_012875</name>
</gene>
<protein>
    <submittedName>
        <fullName evidence="1">Uncharacterized protein</fullName>
    </submittedName>
</protein>
<reference evidence="2" key="1">
    <citation type="submission" date="2021-01" db="EMBL/GenBank/DDBJ databases">
        <title>Caligus Genome Assembly.</title>
        <authorList>
            <person name="Gallardo-Escarate C."/>
        </authorList>
    </citation>
    <scope>NUCLEOTIDE SEQUENCE [LARGE SCALE GENOMIC DNA]</scope>
</reference>
<evidence type="ECO:0000313" key="1">
    <source>
        <dbReference type="EMBL" id="QQP51494.1"/>
    </source>
</evidence>
<dbReference type="AlphaFoldDB" id="A0A7T8HKA3"/>
<dbReference type="Proteomes" id="UP000595437">
    <property type="component" value="Chromosome 8"/>
</dbReference>
<keyword evidence="2" id="KW-1185">Reference proteome</keyword>
<evidence type="ECO:0000313" key="2">
    <source>
        <dbReference type="Proteomes" id="UP000595437"/>
    </source>
</evidence>
<name>A0A7T8HKA3_CALRO</name>
<accession>A0A7T8HKA3</accession>
<sequence>MNQQISSVILNGAASGLEDPQRIDFSRERICNRSIGRSELILPIVQKWRRYAKNLFVRRSPGLEWILFSEIPQSLE</sequence>
<organism evidence="1 2">
    <name type="scientific">Caligus rogercresseyi</name>
    <name type="common">Sea louse</name>
    <dbReference type="NCBI Taxonomy" id="217165"/>
    <lineage>
        <taxon>Eukaryota</taxon>
        <taxon>Metazoa</taxon>
        <taxon>Ecdysozoa</taxon>
        <taxon>Arthropoda</taxon>
        <taxon>Crustacea</taxon>
        <taxon>Multicrustacea</taxon>
        <taxon>Hexanauplia</taxon>
        <taxon>Copepoda</taxon>
        <taxon>Siphonostomatoida</taxon>
        <taxon>Caligidae</taxon>
        <taxon>Caligus</taxon>
    </lineage>
</organism>